<dbReference type="SUPFAM" id="SSF54928">
    <property type="entry name" value="RNA-binding domain, RBD"/>
    <property type="match status" value="2"/>
</dbReference>
<evidence type="ECO:0000256" key="2">
    <source>
        <dbReference type="ARBA" id="ARBA00022884"/>
    </source>
</evidence>
<feature type="compositionally biased region" description="Gly residues" evidence="4">
    <location>
        <begin position="187"/>
        <end position="211"/>
    </location>
</feature>
<dbReference type="InterPro" id="IPR000504">
    <property type="entry name" value="RRM_dom"/>
</dbReference>
<keyword evidence="2 3" id="KW-0694">RNA-binding</keyword>
<evidence type="ECO:0000313" key="6">
    <source>
        <dbReference type="EMBL" id="KAJ7334367.1"/>
    </source>
</evidence>
<reference evidence="6" key="1">
    <citation type="submission" date="2023-01" db="EMBL/GenBank/DDBJ databases">
        <title>Genome assembly of the deep-sea coral Lophelia pertusa.</title>
        <authorList>
            <person name="Herrera S."/>
            <person name="Cordes E."/>
        </authorList>
    </citation>
    <scope>NUCLEOTIDE SEQUENCE</scope>
    <source>
        <strain evidence="6">USNM1676648</strain>
        <tissue evidence="6">Polyp</tissue>
    </source>
</reference>
<protein>
    <recommendedName>
        <fullName evidence="5">RRM domain-containing protein</fullName>
    </recommendedName>
</protein>
<accession>A0A9W9YD02</accession>
<dbReference type="InterPro" id="IPR035979">
    <property type="entry name" value="RBD_domain_sf"/>
</dbReference>
<dbReference type="Pfam" id="PF00076">
    <property type="entry name" value="RRM_1"/>
    <property type="match status" value="2"/>
</dbReference>
<organism evidence="6 7">
    <name type="scientific">Desmophyllum pertusum</name>
    <dbReference type="NCBI Taxonomy" id="174260"/>
    <lineage>
        <taxon>Eukaryota</taxon>
        <taxon>Metazoa</taxon>
        <taxon>Cnidaria</taxon>
        <taxon>Anthozoa</taxon>
        <taxon>Hexacorallia</taxon>
        <taxon>Scleractinia</taxon>
        <taxon>Caryophylliina</taxon>
        <taxon>Caryophylliidae</taxon>
        <taxon>Desmophyllum</taxon>
    </lineage>
</organism>
<feature type="compositionally biased region" description="Gly residues" evidence="4">
    <location>
        <begin position="308"/>
        <end position="320"/>
    </location>
</feature>
<dbReference type="EMBL" id="MU827784">
    <property type="protein sequence ID" value="KAJ7334367.1"/>
    <property type="molecule type" value="Genomic_DNA"/>
</dbReference>
<feature type="region of interest" description="Disordered" evidence="4">
    <location>
        <begin position="283"/>
        <end position="320"/>
    </location>
</feature>
<dbReference type="PROSITE" id="PS50102">
    <property type="entry name" value="RRM"/>
    <property type="match status" value="2"/>
</dbReference>
<sequence>MAAEGWDQNVNLKKIYISKLSPETTEESLAEHFTQNYGAVDEVKLVRDRETGAPKGFAFLTMSDQSAVDDILDAAPLTIDGRSVYIRRAIPKNDPDPLANEKTKKLFIGGLNEEASEEEVRDVLAVFAPRHPPSEIKFMRDRGTNKFKGYAFALFDSEDIVDKLFIVRNCTIKGKAVELKKAQEKNLGGGGGDRGGGRGGGRGGRGVGGGRGYGARGGGASRGGYSQSYNSYGAGGGGGEYDYGGAGGGGGYDYNNGYGYQGADYSSGYEGYGGGYSSGGGYNSGGGYGQYSSNEPSGYGPSRRGRGRGGAAGGGGYRPY</sequence>
<dbReference type="PANTHER" id="PTHR48032">
    <property type="entry name" value="RNA-BINDING PROTEIN MUSASHI HOMOLOG RBP6"/>
    <property type="match status" value="1"/>
</dbReference>
<feature type="domain" description="RRM" evidence="5">
    <location>
        <begin position="13"/>
        <end position="91"/>
    </location>
</feature>
<evidence type="ECO:0000256" key="3">
    <source>
        <dbReference type="PROSITE-ProRule" id="PRU00176"/>
    </source>
</evidence>
<evidence type="ECO:0000256" key="4">
    <source>
        <dbReference type="SAM" id="MobiDB-lite"/>
    </source>
</evidence>
<dbReference type="SMART" id="SM00360">
    <property type="entry name" value="RRM"/>
    <property type="match status" value="2"/>
</dbReference>
<feature type="region of interest" description="Disordered" evidence="4">
    <location>
        <begin position="185"/>
        <end position="211"/>
    </location>
</feature>
<proteinExistence type="predicted"/>
<keyword evidence="1" id="KW-0677">Repeat</keyword>
<dbReference type="InterPro" id="IPR012677">
    <property type="entry name" value="Nucleotide-bd_a/b_plait_sf"/>
</dbReference>
<feature type="compositionally biased region" description="Low complexity" evidence="4">
    <location>
        <begin position="290"/>
        <end position="302"/>
    </location>
</feature>
<feature type="domain" description="RRM" evidence="5">
    <location>
        <begin position="104"/>
        <end position="184"/>
    </location>
</feature>
<evidence type="ECO:0000259" key="5">
    <source>
        <dbReference type="PROSITE" id="PS50102"/>
    </source>
</evidence>
<name>A0A9W9YD02_9CNID</name>
<dbReference type="Proteomes" id="UP001163046">
    <property type="component" value="Unassembled WGS sequence"/>
</dbReference>
<evidence type="ECO:0000313" key="7">
    <source>
        <dbReference type="Proteomes" id="UP001163046"/>
    </source>
</evidence>
<evidence type="ECO:0000256" key="1">
    <source>
        <dbReference type="ARBA" id="ARBA00022737"/>
    </source>
</evidence>
<dbReference type="OrthoDB" id="1875751at2759"/>
<dbReference type="GO" id="GO:0003729">
    <property type="term" value="F:mRNA binding"/>
    <property type="evidence" value="ECO:0007669"/>
    <property type="project" value="TreeGrafter"/>
</dbReference>
<gene>
    <name evidence="6" type="ORF">OS493_014678</name>
</gene>
<dbReference type="GO" id="GO:0006417">
    <property type="term" value="P:regulation of translation"/>
    <property type="evidence" value="ECO:0007669"/>
    <property type="project" value="TreeGrafter"/>
</dbReference>
<dbReference type="Gene3D" id="3.30.70.330">
    <property type="match status" value="2"/>
</dbReference>
<keyword evidence="7" id="KW-1185">Reference proteome</keyword>
<comment type="caution">
    <text evidence="6">The sequence shown here is derived from an EMBL/GenBank/DDBJ whole genome shotgun (WGS) entry which is preliminary data.</text>
</comment>
<dbReference type="PANTHER" id="PTHR48032:SF6">
    <property type="entry name" value="RNA-BINDING (RRM_RBD_RNP MOTIFS) FAMILY PROTEIN"/>
    <property type="match status" value="1"/>
</dbReference>
<dbReference type="AlphaFoldDB" id="A0A9W9YD02"/>